<accession>A0AAE1D6T1</accession>
<dbReference type="AlphaFoldDB" id="A0AAE1D6T1"/>
<dbReference type="Proteomes" id="UP001283361">
    <property type="component" value="Unassembled WGS sequence"/>
</dbReference>
<name>A0AAE1D6T1_9GAST</name>
<evidence type="ECO:0000256" key="1">
    <source>
        <dbReference type="SAM" id="MobiDB-lite"/>
    </source>
</evidence>
<evidence type="ECO:0000313" key="3">
    <source>
        <dbReference type="Proteomes" id="UP001283361"/>
    </source>
</evidence>
<dbReference type="EMBL" id="JAWDGP010005194">
    <property type="protein sequence ID" value="KAK3758865.1"/>
    <property type="molecule type" value="Genomic_DNA"/>
</dbReference>
<reference evidence="2" key="1">
    <citation type="journal article" date="2023" name="G3 (Bethesda)">
        <title>A reference genome for the long-term kleptoplast-retaining sea slug Elysia crispata morphotype clarki.</title>
        <authorList>
            <person name="Eastman K.E."/>
            <person name="Pendleton A.L."/>
            <person name="Shaikh M.A."/>
            <person name="Suttiyut T."/>
            <person name="Ogas R."/>
            <person name="Tomko P."/>
            <person name="Gavelis G."/>
            <person name="Widhalm J.R."/>
            <person name="Wisecaver J.H."/>
        </authorList>
    </citation>
    <scope>NUCLEOTIDE SEQUENCE</scope>
    <source>
        <strain evidence="2">ECLA1</strain>
    </source>
</reference>
<protein>
    <submittedName>
        <fullName evidence="2">Uncharacterized protein</fullName>
    </submittedName>
</protein>
<keyword evidence="3" id="KW-1185">Reference proteome</keyword>
<sequence>MKEEGGRGGGLLCGDVLLECWVVEQKLTAQNISACHDPLARLGLVQSRQRRKEKKHRAGRVLHNAKWCVRREEQRIKGERDRHTAPKKPDNIAQPQ</sequence>
<proteinExistence type="predicted"/>
<feature type="region of interest" description="Disordered" evidence="1">
    <location>
        <begin position="73"/>
        <end position="96"/>
    </location>
</feature>
<feature type="non-terminal residue" evidence="2">
    <location>
        <position position="1"/>
    </location>
</feature>
<evidence type="ECO:0000313" key="2">
    <source>
        <dbReference type="EMBL" id="KAK3758865.1"/>
    </source>
</evidence>
<comment type="caution">
    <text evidence="2">The sequence shown here is derived from an EMBL/GenBank/DDBJ whole genome shotgun (WGS) entry which is preliminary data.</text>
</comment>
<gene>
    <name evidence="2" type="ORF">RRG08_063857</name>
</gene>
<organism evidence="2 3">
    <name type="scientific">Elysia crispata</name>
    <name type="common">lettuce slug</name>
    <dbReference type="NCBI Taxonomy" id="231223"/>
    <lineage>
        <taxon>Eukaryota</taxon>
        <taxon>Metazoa</taxon>
        <taxon>Spiralia</taxon>
        <taxon>Lophotrochozoa</taxon>
        <taxon>Mollusca</taxon>
        <taxon>Gastropoda</taxon>
        <taxon>Heterobranchia</taxon>
        <taxon>Euthyneura</taxon>
        <taxon>Panpulmonata</taxon>
        <taxon>Sacoglossa</taxon>
        <taxon>Placobranchoidea</taxon>
        <taxon>Plakobranchidae</taxon>
        <taxon>Elysia</taxon>
    </lineage>
</organism>
<feature type="compositionally biased region" description="Basic and acidic residues" evidence="1">
    <location>
        <begin position="73"/>
        <end position="90"/>
    </location>
</feature>